<feature type="coiled-coil region" evidence="1">
    <location>
        <begin position="123"/>
        <end position="157"/>
    </location>
</feature>
<comment type="caution">
    <text evidence="2">The sequence shown here is derived from an EMBL/GenBank/DDBJ whole genome shotgun (WGS) entry which is preliminary data.</text>
</comment>
<sequence>MSHKFSPVSITLPKKDGKVVQPPDLVATVTECNRQTASLILGGTTFADHLVKLSIGASMLVNAGIDGYVQVRLMNSTDFSATVRFSSIPEQARLFGAFESMADQTPFTPKEQADIRSALAQVINEVRNSRLATAEQIAALKEQLDEAAEASQRLGRKDWLNCLLGLLVSVTVSAGFSTEAAKALVLSVESALGHAVSAAVSLLTRK</sequence>
<reference evidence="2 3" key="1">
    <citation type="submission" date="2024-01" db="EMBL/GenBank/DDBJ databases">
        <title>Unpublished Manusciprt.</title>
        <authorList>
            <person name="Duman M."/>
            <person name="Valdes E.G."/>
            <person name="Ajmi N."/>
            <person name="Altun S."/>
            <person name="Saticioglu I.B."/>
        </authorList>
    </citation>
    <scope>NUCLEOTIDE SEQUENCE [LARGE SCALE GENOMIC DNA]</scope>
    <source>
        <strain evidence="2 3">148P</strain>
    </source>
</reference>
<gene>
    <name evidence="2" type="ORF">V0R50_26385</name>
</gene>
<keyword evidence="3" id="KW-1185">Reference proteome</keyword>
<dbReference type="RefSeq" id="WP_330077433.1">
    <property type="nucleotide sequence ID" value="NZ_JAZDQJ010000044.1"/>
</dbReference>
<evidence type="ECO:0000313" key="3">
    <source>
        <dbReference type="Proteomes" id="UP001335100"/>
    </source>
</evidence>
<evidence type="ECO:0000256" key="1">
    <source>
        <dbReference type="SAM" id="Coils"/>
    </source>
</evidence>
<evidence type="ECO:0000313" key="2">
    <source>
        <dbReference type="EMBL" id="MEE1936766.1"/>
    </source>
</evidence>
<dbReference type="Proteomes" id="UP001335100">
    <property type="component" value="Unassembled WGS sequence"/>
</dbReference>
<name>A0ABU7HZF8_9PSED</name>
<dbReference type="EMBL" id="JAZDQJ010000044">
    <property type="protein sequence ID" value="MEE1936766.1"/>
    <property type="molecule type" value="Genomic_DNA"/>
</dbReference>
<proteinExistence type="predicted"/>
<keyword evidence="1" id="KW-0175">Coiled coil</keyword>
<organism evidence="2 3">
    <name type="scientific">Pseudomonas ulcerans</name>
    <dbReference type="NCBI Taxonomy" id="3115852"/>
    <lineage>
        <taxon>Bacteria</taxon>
        <taxon>Pseudomonadati</taxon>
        <taxon>Pseudomonadota</taxon>
        <taxon>Gammaproteobacteria</taxon>
        <taxon>Pseudomonadales</taxon>
        <taxon>Pseudomonadaceae</taxon>
        <taxon>Pseudomonas</taxon>
    </lineage>
</organism>
<accession>A0ABU7HZF8</accession>
<protein>
    <submittedName>
        <fullName evidence="2">Uncharacterized protein</fullName>
    </submittedName>
</protein>